<gene>
    <name evidence="2" type="ORF">LVJ77_10545</name>
</gene>
<organism evidence="2 3">
    <name type="scientific">Conchiformibius kuhniae</name>
    <dbReference type="NCBI Taxonomy" id="211502"/>
    <lineage>
        <taxon>Bacteria</taxon>
        <taxon>Pseudomonadati</taxon>
        <taxon>Pseudomonadota</taxon>
        <taxon>Betaproteobacteria</taxon>
        <taxon>Neisseriales</taxon>
        <taxon>Neisseriaceae</taxon>
        <taxon>Conchiformibius</taxon>
    </lineage>
</organism>
<dbReference type="Proteomes" id="UP000831534">
    <property type="component" value="Chromosome"/>
</dbReference>
<keyword evidence="3" id="KW-1185">Reference proteome</keyword>
<reference evidence="2" key="1">
    <citation type="submission" date="2021-12" db="EMBL/GenBank/DDBJ databases">
        <authorList>
            <person name="Veyrier F.J."/>
        </authorList>
    </citation>
    <scope>NUCLEOTIDE SEQUENCE</scope>
    <source>
        <strain evidence="2">17694</strain>
    </source>
</reference>
<proteinExistence type="predicted"/>
<feature type="region of interest" description="Disordered" evidence="1">
    <location>
        <begin position="35"/>
        <end position="92"/>
    </location>
</feature>
<protein>
    <submittedName>
        <fullName evidence="2">Uncharacterized protein</fullName>
    </submittedName>
</protein>
<name>A0A8T9MSQ4_9NEIS</name>
<accession>A0A8T9MSQ4</accession>
<feature type="compositionally biased region" description="Basic residues" evidence="1">
    <location>
        <begin position="60"/>
        <end position="92"/>
    </location>
</feature>
<dbReference type="EMBL" id="CP091521">
    <property type="protein sequence ID" value="UOP04637.1"/>
    <property type="molecule type" value="Genomic_DNA"/>
</dbReference>
<sequence length="92" mass="10821">MSEKKETFEEKLEQFFADLKKDAEAKWEELKQSFDGDDEAKKAAAQAELKQDLVPMPKMRQPKKPKRRAKRHRTNCSVCSRRRKPSLRKSSV</sequence>
<feature type="compositionally biased region" description="Low complexity" evidence="1">
    <location>
        <begin position="43"/>
        <end position="59"/>
    </location>
</feature>
<evidence type="ECO:0000256" key="1">
    <source>
        <dbReference type="SAM" id="MobiDB-lite"/>
    </source>
</evidence>
<evidence type="ECO:0000313" key="3">
    <source>
        <dbReference type="Proteomes" id="UP000831534"/>
    </source>
</evidence>
<evidence type="ECO:0000313" key="2">
    <source>
        <dbReference type="EMBL" id="UOP04637.1"/>
    </source>
</evidence>
<reference evidence="2" key="2">
    <citation type="journal article" date="2022" name="Res Sq">
        <title>Evolution of multicellular longitudinally dividing oral cavity symbionts (Neisseriaceae).</title>
        <authorList>
            <person name="Nyongesa S."/>
            <person name="Weber P."/>
            <person name="Bernet E."/>
            <person name="Pullido F."/>
            <person name="Nieckarz M."/>
            <person name="Delaby M."/>
            <person name="Nieves C."/>
            <person name="Viehboeck T."/>
            <person name="Krause N."/>
            <person name="Rivera-Millot A."/>
            <person name="Nakamura A."/>
            <person name="Vischer N."/>
            <person name="VanNieuwenhze M."/>
            <person name="Brun Y."/>
            <person name="Cava F."/>
            <person name="Bulgheresi S."/>
            <person name="Veyrier F."/>
        </authorList>
    </citation>
    <scope>NUCLEOTIDE SEQUENCE</scope>
    <source>
        <strain evidence="2">17694</strain>
    </source>
</reference>
<dbReference type="AlphaFoldDB" id="A0A8T9MSQ4"/>